<organism evidence="1 2">
    <name type="scientific">Pilimelia columellifera subsp. columellifera</name>
    <dbReference type="NCBI Taxonomy" id="706583"/>
    <lineage>
        <taxon>Bacteria</taxon>
        <taxon>Bacillati</taxon>
        <taxon>Actinomycetota</taxon>
        <taxon>Actinomycetes</taxon>
        <taxon>Micromonosporales</taxon>
        <taxon>Micromonosporaceae</taxon>
        <taxon>Pilimelia</taxon>
    </lineage>
</organism>
<evidence type="ECO:0000313" key="2">
    <source>
        <dbReference type="Proteomes" id="UP001499978"/>
    </source>
</evidence>
<protein>
    <submittedName>
        <fullName evidence="1">Uncharacterized protein</fullName>
    </submittedName>
</protein>
<name>A0ABN3N490_9ACTN</name>
<gene>
    <name evidence="1" type="ORF">GCM10010201_07690</name>
</gene>
<comment type="caution">
    <text evidence="1">The sequence shown here is derived from an EMBL/GenBank/DDBJ whole genome shotgun (WGS) entry which is preliminary data.</text>
</comment>
<reference evidence="1 2" key="1">
    <citation type="journal article" date="2019" name="Int. J. Syst. Evol. Microbiol.">
        <title>The Global Catalogue of Microorganisms (GCM) 10K type strain sequencing project: providing services to taxonomists for standard genome sequencing and annotation.</title>
        <authorList>
            <consortium name="The Broad Institute Genomics Platform"/>
            <consortium name="The Broad Institute Genome Sequencing Center for Infectious Disease"/>
            <person name="Wu L."/>
            <person name="Ma J."/>
        </authorList>
    </citation>
    <scope>NUCLEOTIDE SEQUENCE [LARGE SCALE GENOMIC DNA]</scope>
    <source>
        <strain evidence="1 2">JCM 3367</strain>
    </source>
</reference>
<dbReference type="RefSeq" id="WP_344168297.1">
    <property type="nucleotide sequence ID" value="NZ_BAAARY010000002.1"/>
</dbReference>
<accession>A0ABN3N490</accession>
<sequence length="144" mass="14971">MPVDQGGAPPSRGIRVELDGLTDFAGQVRAETDSNLRPRAHEAVNQFGQGVPFGERAIAPGVQVAQEIYRQSLVSALDALDAYVAAADAMATAAETVAKRYGATDAMAAANADLVSRELARALNRVPPVPDTATDGGAAPEEVW</sequence>
<dbReference type="EMBL" id="BAAARY010000002">
    <property type="protein sequence ID" value="GAA2514186.1"/>
    <property type="molecule type" value="Genomic_DNA"/>
</dbReference>
<keyword evidence="2" id="KW-1185">Reference proteome</keyword>
<evidence type="ECO:0000313" key="1">
    <source>
        <dbReference type="EMBL" id="GAA2514186.1"/>
    </source>
</evidence>
<proteinExistence type="predicted"/>
<dbReference type="Proteomes" id="UP001499978">
    <property type="component" value="Unassembled WGS sequence"/>
</dbReference>